<evidence type="ECO:0000256" key="3">
    <source>
        <dbReference type="ARBA" id="ARBA00022679"/>
    </source>
</evidence>
<gene>
    <name evidence="5" type="primary">EFM4</name>
    <name evidence="7" type="ORF">jhhlp_002084</name>
</gene>
<proteinExistence type="inferred from homology"/>
<dbReference type="Proteomes" id="UP000233524">
    <property type="component" value="Unassembled WGS sequence"/>
</dbReference>
<dbReference type="Gene3D" id="3.40.50.150">
    <property type="entry name" value="Vaccinia Virus protein VP39"/>
    <property type="match status" value="1"/>
</dbReference>
<dbReference type="GO" id="GO:0016279">
    <property type="term" value="F:protein-lysine N-methyltransferase activity"/>
    <property type="evidence" value="ECO:0007669"/>
    <property type="project" value="UniProtKB-UniRule"/>
</dbReference>
<dbReference type="GO" id="GO:0005737">
    <property type="term" value="C:cytoplasm"/>
    <property type="evidence" value="ECO:0007669"/>
    <property type="project" value="UniProtKB-SubCell"/>
</dbReference>
<dbReference type="InterPro" id="IPR026635">
    <property type="entry name" value="Efm4/METTL10"/>
</dbReference>
<comment type="function">
    <text evidence="5">S-adenosyl-L-methionine-dependent protein-lysine N-methyltransferase that mono- and dimethylates elongation factor 1-alpha at 'Lys-316'. May play a role in intracellular transport.</text>
</comment>
<dbReference type="STRING" id="41688.A0A2N3ND43"/>
<feature type="domain" description="Methyltransferase" evidence="6">
    <location>
        <begin position="70"/>
        <end position="118"/>
    </location>
</feature>
<dbReference type="OrthoDB" id="10069295at2759"/>
<keyword evidence="1 5" id="KW-0963">Cytoplasm</keyword>
<keyword evidence="4 5" id="KW-0949">S-adenosyl-L-methionine</keyword>
<dbReference type="PANTHER" id="PTHR12843">
    <property type="entry name" value="PROTEIN-LYSINE N-METHYLTRANSFERASE METTL10"/>
    <property type="match status" value="1"/>
</dbReference>
<dbReference type="FunCoup" id="A0A2N3ND43">
    <property type="interactions" value="722"/>
</dbReference>
<comment type="caution">
    <text evidence="7">The sequence shown here is derived from an EMBL/GenBank/DDBJ whole genome shotgun (WGS) entry which is preliminary data.</text>
</comment>
<dbReference type="GO" id="GO:0032259">
    <property type="term" value="P:methylation"/>
    <property type="evidence" value="ECO:0007669"/>
    <property type="project" value="UniProtKB-KW"/>
</dbReference>
<dbReference type="GO" id="GO:0016192">
    <property type="term" value="P:vesicle-mediated transport"/>
    <property type="evidence" value="ECO:0007669"/>
    <property type="project" value="UniProtKB-UniRule"/>
</dbReference>
<evidence type="ECO:0000313" key="7">
    <source>
        <dbReference type="EMBL" id="PKS10333.1"/>
    </source>
</evidence>
<evidence type="ECO:0000256" key="1">
    <source>
        <dbReference type="ARBA" id="ARBA00022490"/>
    </source>
</evidence>
<evidence type="ECO:0000256" key="4">
    <source>
        <dbReference type="ARBA" id="ARBA00022691"/>
    </source>
</evidence>
<comment type="subcellular location">
    <subcellularLocation>
        <location evidence="5">Cytoplasm</location>
    </subcellularLocation>
</comment>
<sequence length="259" mass="28649">MADSQASLPAHLEPSKLGTKEYWDALYSTELSNHASNPSDTGTVWFDDSNAEEKLLEFLPTISPPLSRQTTSFLDLGCGNGSLLFALRRQGWAGPALGVDYSPNSVALARRIEDARRVGEEVVEEEEDKSPEASREPVRFETWDLLRGEPGTVLAGEQADGWDVVLDKGTFDAICLSEESDERGRRICEGYKERVPGLVKRGGGLFIVTSCNWTEEELRAWFVDGTGGQLEECGRVEYRAFTFGGAKGQTISTLCFRRR</sequence>
<dbReference type="AlphaFoldDB" id="A0A2N3ND43"/>
<dbReference type="CDD" id="cd02440">
    <property type="entry name" value="AdoMet_MTases"/>
    <property type="match status" value="1"/>
</dbReference>
<dbReference type="EMBL" id="NLAX01000008">
    <property type="protein sequence ID" value="PKS10333.1"/>
    <property type="molecule type" value="Genomic_DNA"/>
</dbReference>
<reference evidence="7 8" key="1">
    <citation type="journal article" date="2017" name="G3 (Bethesda)">
        <title>First Draft Genome Sequence of the Pathogenic Fungus Lomentospora prolificans (Formerly Scedosporium prolificans).</title>
        <authorList>
            <person name="Luo R."/>
            <person name="Zimin A."/>
            <person name="Workman R."/>
            <person name="Fan Y."/>
            <person name="Pertea G."/>
            <person name="Grossman N."/>
            <person name="Wear M.P."/>
            <person name="Jia B."/>
            <person name="Miller H."/>
            <person name="Casadevall A."/>
            <person name="Timp W."/>
            <person name="Zhang S.X."/>
            <person name="Salzberg S.L."/>
        </authorList>
    </citation>
    <scope>NUCLEOTIDE SEQUENCE [LARGE SCALE GENOMIC DNA]</scope>
    <source>
        <strain evidence="7 8">JHH-5317</strain>
    </source>
</reference>
<evidence type="ECO:0000313" key="8">
    <source>
        <dbReference type="Proteomes" id="UP000233524"/>
    </source>
</evidence>
<dbReference type="InterPro" id="IPR025714">
    <property type="entry name" value="Methyltranfer_dom"/>
</dbReference>
<dbReference type="SUPFAM" id="SSF53335">
    <property type="entry name" value="S-adenosyl-L-methionine-dependent methyltransferases"/>
    <property type="match status" value="1"/>
</dbReference>
<keyword evidence="5" id="KW-0813">Transport</keyword>
<keyword evidence="8" id="KW-1185">Reference proteome</keyword>
<evidence type="ECO:0000259" key="6">
    <source>
        <dbReference type="Pfam" id="PF13847"/>
    </source>
</evidence>
<name>A0A2N3ND43_9PEZI</name>
<dbReference type="Pfam" id="PF13847">
    <property type="entry name" value="Methyltransf_31"/>
    <property type="match status" value="1"/>
</dbReference>
<keyword evidence="3 5" id="KW-0808">Transferase</keyword>
<organism evidence="7 8">
    <name type="scientific">Lomentospora prolificans</name>
    <dbReference type="NCBI Taxonomy" id="41688"/>
    <lineage>
        <taxon>Eukaryota</taxon>
        <taxon>Fungi</taxon>
        <taxon>Dikarya</taxon>
        <taxon>Ascomycota</taxon>
        <taxon>Pezizomycotina</taxon>
        <taxon>Sordariomycetes</taxon>
        <taxon>Hypocreomycetidae</taxon>
        <taxon>Microascales</taxon>
        <taxon>Microascaceae</taxon>
        <taxon>Lomentospora</taxon>
    </lineage>
</organism>
<dbReference type="VEuPathDB" id="FungiDB:jhhlp_002084"/>
<dbReference type="PANTHER" id="PTHR12843:SF5">
    <property type="entry name" value="EEF1A LYSINE METHYLTRANSFERASE 2"/>
    <property type="match status" value="1"/>
</dbReference>
<evidence type="ECO:0000256" key="5">
    <source>
        <dbReference type="HAMAP-Rule" id="MF_03188"/>
    </source>
</evidence>
<keyword evidence="2 5" id="KW-0489">Methyltransferase</keyword>
<evidence type="ECO:0000256" key="2">
    <source>
        <dbReference type="ARBA" id="ARBA00022603"/>
    </source>
</evidence>
<dbReference type="EC" id="2.1.1.-" evidence="5"/>
<dbReference type="InterPro" id="IPR029063">
    <property type="entry name" value="SAM-dependent_MTases_sf"/>
</dbReference>
<protein>
    <recommendedName>
        <fullName evidence="5">Protein-lysine N-methyltransferase EFM4</fullName>
        <ecNumber evidence="5">2.1.1.-</ecNumber>
    </recommendedName>
    <alternativeName>
        <fullName evidence="5">Elongation factor methyltransferase 4</fullName>
    </alternativeName>
</protein>
<accession>A0A2N3ND43</accession>
<comment type="similarity">
    <text evidence="5">Belongs to the class I-like SAM-binding methyltransferase superfamily. EFM4 family.</text>
</comment>
<dbReference type="InParanoid" id="A0A2N3ND43"/>
<dbReference type="HAMAP" id="MF_03188">
    <property type="entry name" value="Methyltr_EFM4"/>
    <property type="match status" value="1"/>
</dbReference>